<sequence length="724" mass="81742">MSLKTIREGEQFPSHVDEPWDEAPQEPPEPPWEDVTVFLRDATDELEIGQLVSVENFTLWEGMCAIEMMDPKMDAGMDLPSASREGKLRVAELEGRKFSAADIIGVFDHLISLKMSWIAGNLLCQTLFTCICLHDPYLLQSTTLQAMVIALLKTTDLVRTVITAAQVYEDEDFVYDTMGLSLCEEIYETEAIAGLVEAEDLLVERRRCLDNGVTPVFDPELSSLACPPKRETELIAALLARLRFARAFYNAISMLGAHDVSSAEEWLTRAVAQIEKIRDTVGAASDVGELFDPYVTRKLFAQMPPKPIIEIPTGEAMGDVKTTLLHLLDICHICRTQRMVHDLESVVRFQSYFSGRTPRPNVLVRSLLRTNILNQRGELFGQHPLRTAINESIWKWGGPSGIRMFRQYDPSLVAEFVDQAQIFWITIFKMFGRNRARQHRGLGKVLLDCEKLQFQAQFLDDRTHASARGALGKDLTVPLLSTWVYFHKLNLMILHLTLGYELDLYSQHELLMVTWQMEYLLGVQMDLLERLSKAWTPSLNSGNARAADGLGVSLSMEDLLSEVTAKRNIFCGLLDVARVLRAQNLMPSPNHAAYNETVHFNHRFRVFRSLTKPVPLEHTGYLDAATLNSDPAEVLRTASEHFRRARQAVTSLLEMKSEARKHVPDFTRAWDSDFIEDLKATIVVCTGNEAASIALADAQYYPTPPCASLVRSEHRYIQQLRIGA</sequence>
<dbReference type="InterPro" id="IPR007244">
    <property type="entry name" value="Naa35_N"/>
</dbReference>
<dbReference type="GO" id="GO:0031417">
    <property type="term" value="C:NatC complex"/>
    <property type="evidence" value="ECO:0007669"/>
    <property type="project" value="InterPro"/>
</dbReference>
<comment type="subcellular location">
    <subcellularLocation>
        <location evidence="1">Cytoplasm</location>
    </subcellularLocation>
</comment>
<evidence type="ECO:0000259" key="6">
    <source>
        <dbReference type="Pfam" id="PF25789"/>
    </source>
</evidence>
<accession>A0AAD5TGX0</accession>
<evidence type="ECO:0000259" key="5">
    <source>
        <dbReference type="Pfam" id="PF04112"/>
    </source>
</evidence>
<feature type="domain" description="NAA35-like N-terminal" evidence="5">
    <location>
        <begin position="49"/>
        <end position="135"/>
    </location>
</feature>
<evidence type="ECO:0000256" key="2">
    <source>
        <dbReference type="ARBA" id="ARBA00006289"/>
    </source>
</evidence>
<dbReference type="PANTHER" id="PTHR21373">
    <property type="entry name" value="GLUCOSE REPRESSIBLE PROTEIN MAK10"/>
    <property type="match status" value="1"/>
</dbReference>
<feature type="region of interest" description="Disordered" evidence="4">
    <location>
        <begin position="1"/>
        <end position="30"/>
    </location>
</feature>
<dbReference type="InterPro" id="IPR057982">
    <property type="entry name" value="TPR_NAA35"/>
</dbReference>
<dbReference type="AlphaFoldDB" id="A0AAD5TGX0"/>
<feature type="domain" description="NAA35-like N-terminal" evidence="5">
    <location>
        <begin position="139"/>
        <end position="191"/>
    </location>
</feature>
<gene>
    <name evidence="7" type="primary">NAA35</name>
    <name evidence="7" type="ORF">HDU87_005617</name>
</gene>
<proteinExistence type="inferred from homology"/>
<keyword evidence="8" id="KW-1185">Reference proteome</keyword>
<dbReference type="PANTHER" id="PTHR21373:SF0">
    <property type="entry name" value="N-ALPHA-ACETYLTRANSFERASE 35, NATC AUXILIARY SUBUNIT"/>
    <property type="match status" value="1"/>
</dbReference>
<dbReference type="Proteomes" id="UP001212152">
    <property type="component" value="Unassembled WGS sequence"/>
</dbReference>
<dbReference type="InterPro" id="IPR057983">
    <property type="entry name" value="NAA35-like_N"/>
</dbReference>
<protein>
    <submittedName>
        <fullName evidence="7">N-alpha-acetyltransferase 35 NatC auxiliary subunit</fullName>
    </submittedName>
</protein>
<evidence type="ECO:0000256" key="1">
    <source>
        <dbReference type="ARBA" id="ARBA00004496"/>
    </source>
</evidence>
<dbReference type="Pfam" id="PF25789">
    <property type="entry name" value="TPR_NAA35"/>
    <property type="match status" value="1"/>
</dbReference>
<evidence type="ECO:0000256" key="4">
    <source>
        <dbReference type="SAM" id="MobiDB-lite"/>
    </source>
</evidence>
<name>A0AAD5TGX0_9FUNG</name>
<dbReference type="Pfam" id="PF04112">
    <property type="entry name" value="Mak10"/>
    <property type="match status" value="2"/>
</dbReference>
<organism evidence="7 8">
    <name type="scientific">Geranomyces variabilis</name>
    <dbReference type="NCBI Taxonomy" id="109894"/>
    <lineage>
        <taxon>Eukaryota</taxon>
        <taxon>Fungi</taxon>
        <taxon>Fungi incertae sedis</taxon>
        <taxon>Chytridiomycota</taxon>
        <taxon>Chytridiomycota incertae sedis</taxon>
        <taxon>Chytridiomycetes</taxon>
        <taxon>Spizellomycetales</taxon>
        <taxon>Powellomycetaceae</taxon>
        <taxon>Geranomyces</taxon>
    </lineage>
</organism>
<reference evidence="7" key="1">
    <citation type="submission" date="2020-05" db="EMBL/GenBank/DDBJ databases">
        <title>Phylogenomic resolution of chytrid fungi.</title>
        <authorList>
            <person name="Stajich J.E."/>
            <person name="Amses K."/>
            <person name="Simmons R."/>
            <person name="Seto K."/>
            <person name="Myers J."/>
            <person name="Bonds A."/>
            <person name="Quandt C.A."/>
            <person name="Barry K."/>
            <person name="Liu P."/>
            <person name="Grigoriev I."/>
            <person name="Longcore J.E."/>
            <person name="James T.Y."/>
        </authorList>
    </citation>
    <scope>NUCLEOTIDE SEQUENCE</scope>
    <source>
        <strain evidence="7">JEL0379</strain>
    </source>
</reference>
<comment type="similarity">
    <text evidence="2">Belongs to the MAK10 family.</text>
</comment>
<evidence type="ECO:0000313" key="8">
    <source>
        <dbReference type="Proteomes" id="UP001212152"/>
    </source>
</evidence>
<feature type="compositionally biased region" description="Basic and acidic residues" evidence="4">
    <location>
        <begin position="1"/>
        <end position="18"/>
    </location>
</feature>
<evidence type="ECO:0000256" key="3">
    <source>
        <dbReference type="ARBA" id="ARBA00022490"/>
    </source>
</evidence>
<evidence type="ECO:0000313" key="7">
    <source>
        <dbReference type="EMBL" id="KAJ3175953.1"/>
    </source>
</evidence>
<feature type="domain" description="NAA35-like TPR repeats" evidence="6">
    <location>
        <begin position="339"/>
        <end position="660"/>
    </location>
</feature>
<keyword evidence="3" id="KW-0963">Cytoplasm</keyword>
<dbReference type="EMBL" id="JADGJQ010000046">
    <property type="protein sequence ID" value="KAJ3175953.1"/>
    <property type="molecule type" value="Genomic_DNA"/>
</dbReference>
<comment type="caution">
    <text evidence="7">The sequence shown here is derived from an EMBL/GenBank/DDBJ whole genome shotgun (WGS) entry which is preliminary data.</text>
</comment>